<dbReference type="InterPro" id="IPR014030">
    <property type="entry name" value="Ketoacyl_synth_N"/>
</dbReference>
<dbReference type="EMBL" id="CP058561">
    <property type="protein sequence ID" value="QUH28459.1"/>
    <property type="molecule type" value="Genomic_DNA"/>
</dbReference>
<dbReference type="Pfam" id="PF14765">
    <property type="entry name" value="PS-DH"/>
    <property type="match status" value="1"/>
</dbReference>
<gene>
    <name evidence="15" type="ORF">HYG85_05780</name>
</gene>
<dbReference type="SUPFAM" id="SSF53901">
    <property type="entry name" value="Thiolase-like"/>
    <property type="match status" value="3"/>
</dbReference>
<dbReference type="GO" id="GO:0071770">
    <property type="term" value="P:DIM/DIP cell wall layer assembly"/>
    <property type="evidence" value="ECO:0007669"/>
    <property type="project" value="TreeGrafter"/>
</dbReference>
<evidence type="ECO:0000256" key="3">
    <source>
        <dbReference type="ARBA" id="ARBA00004789"/>
    </source>
</evidence>
<dbReference type="FunFam" id="3.40.47.10:FF:000019">
    <property type="entry name" value="Polyketide synthase type I"/>
    <property type="match status" value="3"/>
</dbReference>
<dbReference type="InterPro" id="IPR020841">
    <property type="entry name" value="PKS_Beta-ketoAc_synthase_dom"/>
</dbReference>
<feature type="coiled-coil region" evidence="11">
    <location>
        <begin position="993"/>
        <end position="1020"/>
    </location>
</feature>
<keyword evidence="16" id="KW-1185">Reference proteome</keyword>
<feature type="domain" description="Ketosynthase family 3 (KS3)" evidence="13">
    <location>
        <begin position="3290"/>
        <end position="3727"/>
    </location>
</feature>
<dbReference type="SMART" id="SM01294">
    <property type="entry name" value="PKS_PP_betabranch"/>
    <property type="match status" value="3"/>
</dbReference>
<dbReference type="InterPro" id="IPR036291">
    <property type="entry name" value="NAD(P)-bd_dom_sf"/>
</dbReference>
<comment type="function">
    <text evidence="1">Involved in some intermediate steps for the synthesis of the antibiotic polyketide bacillaene which is involved in secondary metabolism.</text>
</comment>
<keyword evidence="9" id="KW-0511">Multifunctional enzyme</keyword>
<dbReference type="Gene3D" id="1.10.1240.100">
    <property type="match status" value="3"/>
</dbReference>
<keyword evidence="5" id="KW-0963">Cytoplasm</keyword>
<dbReference type="Pfam" id="PF08659">
    <property type="entry name" value="KR"/>
    <property type="match status" value="2"/>
</dbReference>
<dbReference type="GO" id="GO:0006633">
    <property type="term" value="P:fatty acid biosynthetic process"/>
    <property type="evidence" value="ECO:0007669"/>
    <property type="project" value="InterPro"/>
</dbReference>
<dbReference type="SMART" id="SM00826">
    <property type="entry name" value="PKS_DH"/>
    <property type="match status" value="1"/>
</dbReference>
<evidence type="ECO:0000313" key="16">
    <source>
        <dbReference type="Proteomes" id="UP000677305"/>
    </source>
</evidence>
<feature type="domain" description="Ketosynthase family 3 (KS3)" evidence="13">
    <location>
        <begin position="1730"/>
        <end position="2145"/>
    </location>
</feature>
<feature type="region of interest" description="C-terminal hotdog fold" evidence="10">
    <location>
        <begin position="2475"/>
        <end position="2622"/>
    </location>
</feature>
<dbReference type="InterPro" id="IPR014031">
    <property type="entry name" value="Ketoacyl_synth_C"/>
</dbReference>
<keyword evidence="7" id="KW-0808">Transferase</keyword>
<comment type="pathway">
    <text evidence="3">Antibiotic biosynthesis; bacillaene biosynthesis.</text>
</comment>
<dbReference type="GO" id="GO:0004315">
    <property type="term" value="F:3-oxoacyl-[acyl-carrier-protein] synthase activity"/>
    <property type="evidence" value="ECO:0007669"/>
    <property type="project" value="InterPro"/>
</dbReference>
<evidence type="ECO:0000256" key="11">
    <source>
        <dbReference type="SAM" id="Coils"/>
    </source>
</evidence>
<dbReference type="Gene3D" id="3.40.50.720">
    <property type="entry name" value="NAD(P)-binding Rossmann-like Domain"/>
    <property type="match status" value="2"/>
</dbReference>
<dbReference type="InterPro" id="IPR029063">
    <property type="entry name" value="SAM-dependent_MTases_sf"/>
</dbReference>
<keyword evidence="11" id="KW-0175">Coiled coil</keyword>
<feature type="region of interest" description="N-terminal hotdog fold" evidence="10">
    <location>
        <begin position="2334"/>
        <end position="2461"/>
    </location>
</feature>
<dbReference type="InterPro" id="IPR057326">
    <property type="entry name" value="KR_dom"/>
</dbReference>
<dbReference type="Gene3D" id="3.10.129.110">
    <property type="entry name" value="Polyketide synthase dehydratase"/>
    <property type="match status" value="1"/>
</dbReference>
<dbReference type="CDD" id="cd02440">
    <property type="entry name" value="AdoMet_MTases"/>
    <property type="match status" value="1"/>
</dbReference>
<dbReference type="InterPro" id="IPR006162">
    <property type="entry name" value="Ppantetheine_attach_site"/>
</dbReference>
<keyword evidence="6" id="KW-0597">Phosphoprotein</keyword>
<dbReference type="InterPro" id="IPR013968">
    <property type="entry name" value="PKS_KR"/>
</dbReference>
<feature type="domain" description="Carrier" evidence="12">
    <location>
        <begin position="3"/>
        <end position="80"/>
    </location>
</feature>
<dbReference type="Gene3D" id="3.40.47.10">
    <property type="match status" value="3"/>
</dbReference>
<feature type="domain" description="Carrier" evidence="12">
    <location>
        <begin position="4018"/>
        <end position="4095"/>
    </location>
</feature>
<dbReference type="UniPathway" id="UPA01003"/>
<evidence type="ECO:0000256" key="7">
    <source>
        <dbReference type="ARBA" id="ARBA00022679"/>
    </source>
</evidence>
<dbReference type="Pfam" id="PF16197">
    <property type="entry name" value="KAsynt_C_assoc"/>
    <property type="match status" value="1"/>
</dbReference>
<evidence type="ECO:0000256" key="5">
    <source>
        <dbReference type="ARBA" id="ARBA00022490"/>
    </source>
</evidence>
<dbReference type="SUPFAM" id="SSF47336">
    <property type="entry name" value="ACP-like"/>
    <property type="match status" value="4"/>
</dbReference>
<dbReference type="InterPro" id="IPR049551">
    <property type="entry name" value="PKS_DH_C"/>
</dbReference>
<dbReference type="Pfam" id="PF22336">
    <property type="entry name" value="RhiE-like_linker"/>
    <property type="match status" value="1"/>
</dbReference>
<evidence type="ECO:0000256" key="10">
    <source>
        <dbReference type="PROSITE-ProRule" id="PRU01363"/>
    </source>
</evidence>
<dbReference type="SMART" id="SM00825">
    <property type="entry name" value="PKS_KS"/>
    <property type="match status" value="3"/>
</dbReference>
<reference evidence="15 16" key="1">
    <citation type="submission" date="2020-07" db="EMBL/GenBank/DDBJ databases">
        <title>Vallitalea guaymasensis genome.</title>
        <authorList>
            <person name="Postec A."/>
        </authorList>
    </citation>
    <scope>NUCLEOTIDE SEQUENCE [LARGE SCALE GENOMIC DNA]</scope>
    <source>
        <strain evidence="15 16">Ra1766G1</strain>
    </source>
</reference>
<organism evidence="15 16">
    <name type="scientific">Vallitalea guaymasensis</name>
    <dbReference type="NCBI Taxonomy" id="1185412"/>
    <lineage>
        <taxon>Bacteria</taxon>
        <taxon>Bacillati</taxon>
        <taxon>Bacillota</taxon>
        <taxon>Clostridia</taxon>
        <taxon>Lachnospirales</taxon>
        <taxon>Vallitaleaceae</taxon>
        <taxon>Vallitalea</taxon>
    </lineage>
</organism>
<feature type="active site" description="Proton donor; for dehydratase activity" evidence="10">
    <location>
        <position position="2537"/>
    </location>
</feature>
<evidence type="ECO:0000313" key="15">
    <source>
        <dbReference type="EMBL" id="QUH28459.1"/>
    </source>
</evidence>
<dbReference type="PROSITE" id="PS52004">
    <property type="entry name" value="KS3_2"/>
    <property type="match status" value="3"/>
</dbReference>
<feature type="active site" description="Proton acceptor; for dehydratase activity" evidence="10">
    <location>
        <position position="2363"/>
    </location>
</feature>
<protein>
    <submittedName>
        <fullName evidence="15">SDR family NAD(P)-dependent oxidoreductase</fullName>
    </submittedName>
</protein>
<evidence type="ECO:0000259" key="13">
    <source>
        <dbReference type="PROSITE" id="PS52004"/>
    </source>
</evidence>
<dbReference type="InterPro" id="IPR018201">
    <property type="entry name" value="Ketoacyl_synth_AS"/>
</dbReference>
<dbReference type="InterPro" id="IPR042104">
    <property type="entry name" value="PKS_dehydratase_sf"/>
</dbReference>
<dbReference type="PROSITE" id="PS50075">
    <property type="entry name" value="CARRIER"/>
    <property type="match status" value="4"/>
</dbReference>
<dbReference type="InterPro" id="IPR020807">
    <property type="entry name" value="PKS_DH"/>
</dbReference>
<dbReference type="Pfam" id="PF22621">
    <property type="entry name" value="CurL-like_PKS_C"/>
    <property type="match status" value="1"/>
</dbReference>
<evidence type="ECO:0000259" key="14">
    <source>
        <dbReference type="PROSITE" id="PS52019"/>
    </source>
</evidence>
<dbReference type="SUPFAM" id="SSF53335">
    <property type="entry name" value="S-adenosyl-L-methionine-dependent methyltransferases"/>
    <property type="match status" value="1"/>
</dbReference>
<dbReference type="CDD" id="cd08953">
    <property type="entry name" value="KR_2_SDR_x"/>
    <property type="match status" value="2"/>
</dbReference>
<dbReference type="KEGG" id="vgu:HYG85_05780"/>
<dbReference type="InterPro" id="IPR013217">
    <property type="entry name" value="Methyltransf_12"/>
</dbReference>
<evidence type="ECO:0000256" key="1">
    <source>
        <dbReference type="ARBA" id="ARBA00003299"/>
    </source>
</evidence>
<dbReference type="Gene3D" id="1.10.1200.10">
    <property type="entry name" value="ACP-like"/>
    <property type="match status" value="4"/>
</dbReference>
<feature type="domain" description="Carrier" evidence="12">
    <location>
        <begin position="3127"/>
        <end position="3204"/>
    </location>
</feature>
<dbReference type="PANTHER" id="PTHR43775:SF37">
    <property type="entry name" value="SI:DKEY-61P9.11"/>
    <property type="match status" value="1"/>
</dbReference>
<evidence type="ECO:0000256" key="2">
    <source>
        <dbReference type="ARBA" id="ARBA00004496"/>
    </source>
</evidence>
<dbReference type="Proteomes" id="UP000677305">
    <property type="component" value="Chromosome"/>
</dbReference>
<dbReference type="GO" id="GO:0005737">
    <property type="term" value="C:cytoplasm"/>
    <property type="evidence" value="ECO:0007669"/>
    <property type="project" value="UniProtKB-SubCell"/>
</dbReference>
<dbReference type="Pfam" id="PF21089">
    <property type="entry name" value="PKS_DH_N"/>
    <property type="match status" value="1"/>
</dbReference>
<dbReference type="InterPro" id="IPR036736">
    <property type="entry name" value="ACP-like_sf"/>
</dbReference>
<comment type="subcellular location">
    <subcellularLocation>
        <location evidence="2">Cytoplasm</location>
    </subcellularLocation>
</comment>
<dbReference type="Pfam" id="PF02801">
    <property type="entry name" value="Ketoacyl-synt_C"/>
    <property type="match status" value="3"/>
</dbReference>
<keyword evidence="8" id="KW-0677">Repeat</keyword>
<proteinExistence type="predicted"/>
<dbReference type="PANTHER" id="PTHR43775">
    <property type="entry name" value="FATTY ACID SYNTHASE"/>
    <property type="match status" value="1"/>
</dbReference>
<evidence type="ECO:0000256" key="8">
    <source>
        <dbReference type="ARBA" id="ARBA00022737"/>
    </source>
</evidence>
<feature type="domain" description="PKS/mFAS DH" evidence="14">
    <location>
        <begin position="2334"/>
        <end position="2622"/>
    </location>
</feature>
<feature type="domain" description="Carrier" evidence="12">
    <location>
        <begin position="1606"/>
        <end position="1683"/>
    </location>
</feature>
<dbReference type="InterPro" id="IPR049552">
    <property type="entry name" value="PKS_DH_N"/>
</dbReference>
<dbReference type="InterPro" id="IPR050091">
    <property type="entry name" value="PKS_NRPS_Biosynth_Enz"/>
</dbReference>
<dbReference type="PROSITE" id="PS00606">
    <property type="entry name" value="KS3_1"/>
    <property type="match status" value="3"/>
</dbReference>
<dbReference type="SUPFAM" id="SSF51735">
    <property type="entry name" value="NAD(P)-binding Rossmann-fold domains"/>
    <property type="match status" value="3"/>
</dbReference>
<dbReference type="PROSITE" id="PS00012">
    <property type="entry name" value="PHOSPHOPANTETHEINE"/>
    <property type="match status" value="3"/>
</dbReference>
<dbReference type="GO" id="GO:0004312">
    <property type="term" value="F:fatty acid synthase activity"/>
    <property type="evidence" value="ECO:0007669"/>
    <property type="project" value="TreeGrafter"/>
</dbReference>
<dbReference type="Pfam" id="PF00550">
    <property type="entry name" value="PP-binding"/>
    <property type="match status" value="4"/>
</dbReference>
<name>A0A8J8M8S9_9FIRM</name>
<sequence>MAVRLKTIESKIKNIILEIKDDIDESLVLHNSFLDLGINSVLSVDLIENINQEFNIDVGIDVVFDYRGVKELAEYIYTEYSDEMNTDKEKEVVNIADKNSEINKSDIAIIGISGRFADSDTIEEFWQHLQEGDCCIDEITRFDWDEDKYSKYHPLQNNDNRKRWGAMLKEVDKFDPLFFNISPLEAERMDPQQRLFIEEAYKAFEDGGYSDDEISGKNIGVFVGGRTSDYKDRTLQKQSISSQCFLGNDMSILAGRISYFFNLKGPSIAVDTACSSSLMAIHLACESIHKGEVEMALAGGVFVTSSPEFYYMASDTGMLSPNGKCKTFDNGANGIVIGEGVGALILKPLEKAMNDGDNIYGVIKGSAVNQDGRTKGITAPSMLSQKNLIYQAYKKSSINPETISYVEAHGTGTKLGDPIEIKALNEAFSMFTDRKHFCVLGSHKPNFGHTIMTAGIAGVFKILMGMRYKKIPPTISVEDINEHIDLVNSPFYINTQLKDWERKDGIPLRAGVSSFGFSGTNCHMIIEEPPAKTRIRENSKRHPFLFPFSAKTETALRQKLIYMNKWLDKESDNISIQDVSYTLLVGRKHFTNRCIIIASDLKELKDKIVQVLHNEVDEDYFDNTNRDLSTIDGVTKNTIEADYILDKLNKSNIDKDEYKEYLTTLARLYTNNHEINWTKLFVENACYRVSMPGYPFDKESYWIQEPEQKEIIKDDEHEVDSMMVPTWDMNVISSEEQFPSKESNIVIIGGNKQVISKIMKQYPNGKVLDINASDNIDDIINKVESYDLIEHIIVINSNESLNQLASDDEVGESYGEAILVFRIIKALINLDYDTKNLGLTFITKQSQGIHKDEKINPVYASIHGLIGSLAKEYSNWNIRLVDLEADEQNWPIDNLFSLPVDSQGNPLAYRNGEWYKQKLVPIHQSIPADTTAYKHGGVYVVIGGAGGIGEVWSEYVIKNYQAKVIWIGRREKDELIQSKIDRLAKLGEKPYYISADATKLSELEQAYKEIKKQYNCINGVIHSAIVLHDSSLANMDEDSFREGLATKLYISIRMVQVFKKENLDFIMFFSSIMSFTKNAGQSNYASGCTFNDAFAHRLSSELSCAVKVINWGYWGSVGIVASEKYRDRMAQLGYASIEPEEAMKTLELVLTSKFNQIVYMKTLQSFELDAVNKNKVMNVFPPRMDSIVEKLQSSITEPEINISDVISDRNQQMDSLNELLYRLLWKSFKDLGLLNHTVLDITEMKKKINLPSMYDRWFEESISLLAHYDCLSYDGHKHIVINQKKQHHDNVWDEWENKKSIWLNDRDMKSMVILAEAALAELPRILTGQISATDVIFPDSSIKLVEGIYKNNTVADYYNEMIGNLVVDYIENRRKSEQGVRIRIIEIGAGTGGTTSVVLKKLEAYERYIEEYCYTDISKLFLINAGERFSDYPYLKYEIFNIEQPIALQNINEDTYDIVIGTNVFHATKNIRHSLRNAKAALKTNGVIMLNEINNHNIFNHLTFGLLDGWWRYEDKPLRIKGCPNLSGENWKRILEWEGYRLVTFEPYNMNELGQQIIIAESDGIVLQQLENTSKVQQEKNTINQYKTVNANYNTPSIKGDFTNQMILDHVKETITDNLSKLLKIDINRIDKGQSFADYGLDSITGIHLIQSINQELKTELKTTNIFDYSSVNRLAGYIVEKYKDILNKHYGSSEIIYDDTDITSNNIISTNNVSKDIKVENSTVKTHKQHEIAIIGMSGQFPKSKSVEELWEHLVKGEDLVEEVTRWDLSKYYEQEEEYCNHGGFLEDIDYFDPLFFNISGVEATYMDTQQRLFLEECWNALEDAGYVGESIQGRTCGVFAGYHGGDYPKLFGNNPPPQSMWGNAGSMVSSRIAYYLDLQGPAITVDTACSSSLVAIHLACQNLRMGETEMALAGGVFVQSTPDYYLNGNRAGMLSIKGRCHTFDESADGFIWGEGAGALVLKRLEDAVNDGDHIYGVIKGSGINQDGKTNGITAPSSKSQERLERYVYDTFNINPEDIQMIEAHGTGTILGDPIEYEALTNAFRNYTDKTKYCSIGSIKTNMGHASAASGVAGLIKILMSLKYKQIPPSLHYKQGNSKINFDDSPFFVNRELSDWKVDEDSKCCAAISAFGFSGTNAHVVIEEAPEKTKRHNDNPGYLIVLSARTFQQLQEQVKQLIIHCEQTQKLDLGNISYTLLMGRKHFNYRLAYVARNKTELINQLGKWLEKGQGLQIFVGQKEKSILQPLLKQYGNECVESCKDSNANEYLEKLSVLANMFIQGYKLDFGKLFDNQYQRISLPTYPFNKEKYWVPEKDNCEVQPIKEINQDRKTKLHPLLHENTSDFWEQRFSSTFTGQEFFLDHHRVGSNKILPGVAYLEMVRAAVSQAANVTDELIKIKNVVWIQPVIVDDDPVNINIRLYPKDDGEISYEIYSKTSDDIKGDEELELIHSQGTVVISNDKETRNININRLQETCDKDILSSDHCYEIFSSVGMNYKAGHKGIHKVYVGNNEVLAKLVLPSVIQNTCDQYILHPCMMDSALQASIGLMIEDNEKKLTLPFTLEEVMIHNSCTKYMWAYLRNSEKSNLEDSVKKIDIDLCDENGKVCVSMKGYTYRTIKEEKGNIIETENKVETLMFQPIWEEAECGSQEEIVSYDNHIVMLCGFDEISTNSVENKIEGVKCINLELQESIEEIEGIEGSKASQGTHIENIPIQESYTKCMLSAFNIIKRTISNQTKEHQDNKKQNNKQNTLIQIITKNNRQKQLFAGLSGLLKTAEIESTRLTGQMIQIETDDEEDIINIIKENSKYPENKQISYQNGKRYVKRWEELSEVEYSQDTYLKQDGVYLITGGAGGLGLLFAEDIIKKAKGSKIILAGRSPLNNEKKARLEKTRKTIKTSNIQYKQVDVTDKDMIDKLIKEIKEEYGRLDGIIHSAGIIKDNYIIKKTEEEIKQVMQPKVTGLINLDLLTKDIPLDFFILFSSISGVLGNLGQADYAAANAYMDAYAAYRNQLVEEGYRKGHTLAINWPMWKNGGMKIDEETEKMMEKNMGMTAMENRTGIEAFYKGLALDKDQVMVIEGNSEKIRQKINTQMKIPIPTTKIMNEEPNRILDIKDSRKTSNTNDGSIELDSITNKIQTILKQMVSNLLQVKVEDIDTDTKLNEYGFDSITFTKFANNLNQKYNLELTPTIFFEYSTIYDFTQYMMKDYRSILIEQLGEAATTTEKTKQEGLEKLKEKPQEKQLTSQELASQLDIKGIKSMNHNNKKRFINRKTEQVSLVAQKSEIKQEITKEEKDTIVIVGISGIFPMANNVEEFWNNLEREKDCITEIPKERWDWKAYYGDPKKEKNKTNIKWGGFIDGIDEFDPMFFSISPKEAMLMDPQQRLLMMYVWKVIEDAGYSAMKLSGTKTGIFVGTGSTGYNQLISKADVPIEGYTSTGTVPSIGPNRMSYYLDIHGPSEPIETACSSSLVAIHRAVIAIQNGSCDMGIAGGVNTILTPDAHIGFSKAGMLSEDGRCKTFSDKANGYARGEGAGMIMLKRLKDAEEAGDHIYGIIKGTAENHGGRANSLTAPNPKAQAELIKTAYEKAGINPRTVTYIEAHGTGTELGDPIEINGLKAAFEEMYEASKNNQIEDSRCGIGSVKTNIGHLELAAGIAGVIKVLLQIKHKTLVKSLHCETINPYIKLEGSPFYIVNKAEEWKTLKDEKGVEIPRRAGISSFGFGGVNAHVLIEEYKPKQKEKIQKNIEIQEMIILSAKTKEQLKERAKQLLHTIKTEQMTDNDLQKIAYTLQVGREPMEERLGVIVKTLDELKERLNDYIEGKESVPELFTGESKRNKETLAILAKDEEIQEAIEKWIKKKKYTKLLDLWTKGLYVDWDALYRDDRPEKISLPTYPFAKKSCWVPRNIVEYNIESTIESTIEPTIELNNANDNKEISISNATKEKPRSISLVPLNDKPKINNMNVICQCDDKELSKEKLSIDKILQDFSYGSLDIEQADKLLHKMDIDKKTEIDTHIENEVDENIKDNTLQESIIKSLTQILYIDENDIDIDDRFIDMGMDSITGVEWIQTINKQYGLSIKITKIYDYPSVREFAKYIKKVIND</sequence>
<dbReference type="InterPro" id="IPR049900">
    <property type="entry name" value="PKS_mFAS_DH"/>
</dbReference>
<dbReference type="InterPro" id="IPR016039">
    <property type="entry name" value="Thiolase-like"/>
</dbReference>
<evidence type="ECO:0000256" key="4">
    <source>
        <dbReference type="ARBA" id="ARBA00022450"/>
    </source>
</evidence>
<dbReference type="Gene3D" id="3.40.50.150">
    <property type="entry name" value="Vaccinia Virus protein VP39"/>
    <property type="match status" value="1"/>
</dbReference>
<dbReference type="SMART" id="SM00822">
    <property type="entry name" value="PKS_KR"/>
    <property type="match status" value="2"/>
</dbReference>
<evidence type="ECO:0000256" key="6">
    <source>
        <dbReference type="ARBA" id="ARBA00022553"/>
    </source>
</evidence>
<dbReference type="GO" id="GO:0031177">
    <property type="term" value="F:phosphopantetheine binding"/>
    <property type="evidence" value="ECO:0007669"/>
    <property type="project" value="InterPro"/>
</dbReference>
<evidence type="ECO:0000256" key="9">
    <source>
        <dbReference type="ARBA" id="ARBA00023268"/>
    </source>
</evidence>
<dbReference type="SMART" id="SM00823">
    <property type="entry name" value="PKS_PP"/>
    <property type="match status" value="4"/>
</dbReference>
<dbReference type="CDD" id="cd00833">
    <property type="entry name" value="PKS"/>
    <property type="match status" value="3"/>
</dbReference>
<accession>A0A8J8M8S9</accession>
<evidence type="ECO:0000259" key="12">
    <source>
        <dbReference type="PROSITE" id="PS50075"/>
    </source>
</evidence>
<dbReference type="RefSeq" id="WP_212692683.1">
    <property type="nucleotide sequence ID" value="NZ_CP058561.1"/>
</dbReference>
<dbReference type="Pfam" id="PF00109">
    <property type="entry name" value="ketoacyl-synt"/>
    <property type="match status" value="3"/>
</dbReference>
<dbReference type="InterPro" id="IPR054514">
    <property type="entry name" value="RhiE-like_linker"/>
</dbReference>
<dbReference type="InterPro" id="IPR020806">
    <property type="entry name" value="PKS_PP-bd"/>
</dbReference>
<keyword evidence="4" id="KW-0596">Phosphopantetheine</keyword>
<dbReference type="InterPro" id="IPR009081">
    <property type="entry name" value="PP-bd_ACP"/>
</dbReference>
<dbReference type="Pfam" id="PF08242">
    <property type="entry name" value="Methyltransf_12"/>
    <property type="match status" value="1"/>
</dbReference>
<dbReference type="PROSITE" id="PS52019">
    <property type="entry name" value="PKS_MFAS_DH"/>
    <property type="match status" value="1"/>
</dbReference>
<dbReference type="InterPro" id="IPR032821">
    <property type="entry name" value="PKS_assoc"/>
</dbReference>
<dbReference type="GO" id="GO:0005886">
    <property type="term" value="C:plasma membrane"/>
    <property type="evidence" value="ECO:0007669"/>
    <property type="project" value="TreeGrafter"/>
</dbReference>
<feature type="domain" description="Ketosynthase family 3 (KS3)" evidence="13">
    <location>
        <begin position="104"/>
        <end position="528"/>
    </location>
</feature>